<dbReference type="EMBL" id="JAACLJ010000008">
    <property type="protein sequence ID" value="KAF4582071.1"/>
    <property type="molecule type" value="Genomic_DNA"/>
</dbReference>
<evidence type="ECO:0000313" key="3">
    <source>
        <dbReference type="Proteomes" id="UP000562929"/>
    </source>
</evidence>
<name>A0A8H4Q1V9_9HYPO</name>
<evidence type="ECO:0000313" key="2">
    <source>
        <dbReference type="EMBL" id="KAF4582071.1"/>
    </source>
</evidence>
<feature type="compositionally biased region" description="Basic residues" evidence="1">
    <location>
        <begin position="78"/>
        <end position="88"/>
    </location>
</feature>
<keyword evidence="3" id="KW-1185">Reference proteome</keyword>
<gene>
    <name evidence="2" type="ORF">GQ602_006695</name>
</gene>
<protein>
    <submittedName>
        <fullName evidence="2">Uncharacterized protein</fullName>
    </submittedName>
</protein>
<evidence type="ECO:0000256" key="1">
    <source>
        <dbReference type="SAM" id="MobiDB-lite"/>
    </source>
</evidence>
<feature type="region of interest" description="Disordered" evidence="1">
    <location>
        <begin position="50"/>
        <end position="152"/>
    </location>
</feature>
<sequence length="152" mass="16928">MPPKQASQWEQPAFLNSLVCALYEVANLTPEAKKSVEEFLRREGHSTSWDGIRYKLRRNRDAGGKATTATPTKATAGTKKKAAPKKNKKEVSPADDADDDDDDDDDDEVKNLKREPEDAEGDELVVKTPVKKRVKKEVKKESSSGEDNIDEI</sequence>
<accession>A0A8H4Q1V9</accession>
<dbReference type="AlphaFoldDB" id="A0A8H4Q1V9"/>
<dbReference type="OrthoDB" id="4777826at2759"/>
<comment type="caution">
    <text evidence="2">The sequence shown here is derived from an EMBL/GenBank/DDBJ whole genome shotgun (WGS) entry which is preliminary data.</text>
</comment>
<feature type="compositionally biased region" description="Acidic residues" evidence="1">
    <location>
        <begin position="93"/>
        <end position="108"/>
    </location>
</feature>
<organism evidence="2 3">
    <name type="scientific">Ophiocordyceps camponoti-floridani</name>
    <dbReference type="NCBI Taxonomy" id="2030778"/>
    <lineage>
        <taxon>Eukaryota</taxon>
        <taxon>Fungi</taxon>
        <taxon>Dikarya</taxon>
        <taxon>Ascomycota</taxon>
        <taxon>Pezizomycotina</taxon>
        <taxon>Sordariomycetes</taxon>
        <taxon>Hypocreomycetidae</taxon>
        <taxon>Hypocreales</taxon>
        <taxon>Ophiocordycipitaceae</taxon>
        <taxon>Ophiocordyceps</taxon>
    </lineage>
</organism>
<proteinExistence type="predicted"/>
<dbReference type="Proteomes" id="UP000562929">
    <property type="component" value="Unassembled WGS sequence"/>
</dbReference>
<reference evidence="2 3" key="1">
    <citation type="journal article" date="2020" name="G3 (Bethesda)">
        <title>Genetic Underpinnings of Host Manipulation by Ophiocordyceps as Revealed by Comparative Transcriptomics.</title>
        <authorList>
            <person name="Will I."/>
            <person name="Das B."/>
            <person name="Trinh T."/>
            <person name="Brachmann A."/>
            <person name="Ohm R.A."/>
            <person name="de Bekker C."/>
        </authorList>
    </citation>
    <scope>NUCLEOTIDE SEQUENCE [LARGE SCALE GENOMIC DNA]</scope>
    <source>
        <strain evidence="2 3">EC05</strain>
    </source>
</reference>
<feature type="compositionally biased region" description="Low complexity" evidence="1">
    <location>
        <begin position="64"/>
        <end position="77"/>
    </location>
</feature>